<dbReference type="AlphaFoldDB" id="A0A9P6THD8"/>
<reference evidence="1" key="1">
    <citation type="submission" date="2013-11" db="EMBL/GenBank/DDBJ databases">
        <title>Genome sequence of the fusiform rust pathogen reveals effectors for host alternation and coevolution with pine.</title>
        <authorList>
            <consortium name="DOE Joint Genome Institute"/>
            <person name="Smith K."/>
            <person name="Pendleton A."/>
            <person name="Kubisiak T."/>
            <person name="Anderson C."/>
            <person name="Salamov A."/>
            <person name="Aerts A."/>
            <person name="Riley R."/>
            <person name="Clum A."/>
            <person name="Lindquist E."/>
            <person name="Ence D."/>
            <person name="Campbell M."/>
            <person name="Kronenberg Z."/>
            <person name="Feau N."/>
            <person name="Dhillon B."/>
            <person name="Hamelin R."/>
            <person name="Burleigh J."/>
            <person name="Smith J."/>
            <person name="Yandell M."/>
            <person name="Nelson C."/>
            <person name="Grigoriev I."/>
            <person name="Davis J."/>
        </authorList>
    </citation>
    <scope>NUCLEOTIDE SEQUENCE</scope>
    <source>
        <strain evidence="1">G11</strain>
    </source>
</reference>
<gene>
    <name evidence="1" type="ORF">CROQUDRAFT_87488</name>
</gene>
<comment type="caution">
    <text evidence="1">The sequence shown here is derived from an EMBL/GenBank/DDBJ whole genome shotgun (WGS) entry which is preliminary data.</text>
</comment>
<organism evidence="1 2">
    <name type="scientific">Cronartium quercuum f. sp. fusiforme G11</name>
    <dbReference type="NCBI Taxonomy" id="708437"/>
    <lineage>
        <taxon>Eukaryota</taxon>
        <taxon>Fungi</taxon>
        <taxon>Dikarya</taxon>
        <taxon>Basidiomycota</taxon>
        <taxon>Pucciniomycotina</taxon>
        <taxon>Pucciniomycetes</taxon>
        <taxon>Pucciniales</taxon>
        <taxon>Coleosporiaceae</taxon>
        <taxon>Cronartium</taxon>
    </lineage>
</organism>
<keyword evidence="2" id="KW-1185">Reference proteome</keyword>
<proteinExistence type="predicted"/>
<name>A0A9P6THD8_9BASI</name>
<accession>A0A9P6THD8</accession>
<dbReference type="Proteomes" id="UP000886653">
    <property type="component" value="Unassembled WGS sequence"/>
</dbReference>
<evidence type="ECO:0000313" key="2">
    <source>
        <dbReference type="Proteomes" id="UP000886653"/>
    </source>
</evidence>
<protein>
    <submittedName>
        <fullName evidence="1">Uncharacterized protein</fullName>
    </submittedName>
</protein>
<dbReference type="EMBL" id="MU167217">
    <property type="protein sequence ID" value="KAG0150668.1"/>
    <property type="molecule type" value="Genomic_DNA"/>
</dbReference>
<evidence type="ECO:0000313" key="1">
    <source>
        <dbReference type="EMBL" id="KAG0150668.1"/>
    </source>
</evidence>
<sequence length="184" mass="20147">MRPILQQEMEGLPPNITPVTPREEDVCMDALNATQNEPHSERLRACSSNPAVAQVRNQPPPATPINMALNSPNPFSPESDSNRVQVKGLVNFEEKCLNKKCTHLGGARLDEEDILGTPHSKRFINLFPECTGNLSTSNAIQKLHLLVESTLPLPRGGGGTIQVESDTAANIRILMARVLEMDPH</sequence>